<dbReference type="AlphaFoldDB" id="A0AAV7SLC5"/>
<proteinExistence type="predicted"/>
<dbReference type="EMBL" id="JANPWB010000008">
    <property type="protein sequence ID" value="KAJ1164888.1"/>
    <property type="molecule type" value="Genomic_DNA"/>
</dbReference>
<sequence length="106" mass="12765">MDGEVTEAGEKEDCEEQRCRPLQKRRSLRTPWREKMQKGRPHSRKNVDHYGVGYNWDWEAGYLRCERKGEWGQRKTTGRYKSYVFLLCLISEHIKKKENAKGLIYR</sequence>
<feature type="compositionally biased region" description="Basic and acidic residues" evidence="1">
    <location>
        <begin position="8"/>
        <end position="19"/>
    </location>
</feature>
<accession>A0AAV7SLC5</accession>
<evidence type="ECO:0000313" key="2">
    <source>
        <dbReference type="EMBL" id="KAJ1164888.1"/>
    </source>
</evidence>
<organism evidence="2 3">
    <name type="scientific">Pleurodeles waltl</name>
    <name type="common">Iberian ribbed newt</name>
    <dbReference type="NCBI Taxonomy" id="8319"/>
    <lineage>
        <taxon>Eukaryota</taxon>
        <taxon>Metazoa</taxon>
        <taxon>Chordata</taxon>
        <taxon>Craniata</taxon>
        <taxon>Vertebrata</taxon>
        <taxon>Euteleostomi</taxon>
        <taxon>Amphibia</taxon>
        <taxon>Batrachia</taxon>
        <taxon>Caudata</taxon>
        <taxon>Salamandroidea</taxon>
        <taxon>Salamandridae</taxon>
        <taxon>Pleurodelinae</taxon>
        <taxon>Pleurodeles</taxon>
    </lineage>
</organism>
<reference evidence="2" key="1">
    <citation type="journal article" date="2022" name="bioRxiv">
        <title>Sequencing and chromosome-scale assembly of the giantPleurodeles waltlgenome.</title>
        <authorList>
            <person name="Brown T."/>
            <person name="Elewa A."/>
            <person name="Iarovenko S."/>
            <person name="Subramanian E."/>
            <person name="Araus A.J."/>
            <person name="Petzold A."/>
            <person name="Susuki M."/>
            <person name="Suzuki K.-i.T."/>
            <person name="Hayashi T."/>
            <person name="Toyoda A."/>
            <person name="Oliveira C."/>
            <person name="Osipova E."/>
            <person name="Leigh N.D."/>
            <person name="Simon A."/>
            <person name="Yun M.H."/>
        </authorList>
    </citation>
    <scope>NUCLEOTIDE SEQUENCE</scope>
    <source>
        <strain evidence="2">20211129_DDA</strain>
        <tissue evidence="2">Liver</tissue>
    </source>
</reference>
<protein>
    <submittedName>
        <fullName evidence="2">Uncharacterized protein</fullName>
    </submittedName>
</protein>
<comment type="caution">
    <text evidence="2">The sequence shown here is derived from an EMBL/GenBank/DDBJ whole genome shotgun (WGS) entry which is preliminary data.</text>
</comment>
<keyword evidence="3" id="KW-1185">Reference proteome</keyword>
<evidence type="ECO:0000313" key="3">
    <source>
        <dbReference type="Proteomes" id="UP001066276"/>
    </source>
</evidence>
<name>A0AAV7SLC5_PLEWA</name>
<feature type="region of interest" description="Disordered" evidence="1">
    <location>
        <begin position="1"/>
        <end position="44"/>
    </location>
</feature>
<gene>
    <name evidence="2" type="ORF">NDU88_005321</name>
</gene>
<evidence type="ECO:0000256" key="1">
    <source>
        <dbReference type="SAM" id="MobiDB-lite"/>
    </source>
</evidence>
<dbReference type="Proteomes" id="UP001066276">
    <property type="component" value="Chromosome 4_2"/>
</dbReference>